<evidence type="ECO:0000259" key="6">
    <source>
        <dbReference type="Pfam" id="PF08281"/>
    </source>
</evidence>
<dbReference type="PANTHER" id="PTHR43133:SF60">
    <property type="entry name" value="RNA POLYMERASE SIGMA FACTOR SIGV"/>
    <property type="match status" value="1"/>
</dbReference>
<dbReference type="Gene3D" id="1.10.1740.10">
    <property type="match status" value="1"/>
</dbReference>
<evidence type="ECO:0000256" key="3">
    <source>
        <dbReference type="ARBA" id="ARBA00023082"/>
    </source>
</evidence>
<organism evidence="7 8">
    <name type="scientific">[Bacillus] enclensis</name>
    <dbReference type="NCBI Taxonomy" id="1402860"/>
    <lineage>
        <taxon>Bacteria</taxon>
        <taxon>Bacillati</taxon>
        <taxon>Bacillota</taxon>
        <taxon>Bacilli</taxon>
        <taxon>Bacillales</taxon>
        <taxon>Bacillaceae</taxon>
        <taxon>Rossellomorea</taxon>
    </lineage>
</organism>
<dbReference type="GO" id="GO:0003677">
    <property type="term" value="F:DNA binding"/>
    <property type="evidence" value="ECO:0007669"/>
    <property type="project" value="InterPro"/>
</dbReference>
<dbReference type="GO" id="GO:0016987">
    <property type="term" value="F:sigma factor activity"/>
    <property type="evidence" value="ECO:0007669"/>
    <property type="project" value="UniProtKB-KW"/>
</dbReference>
<comment type="similarity">
    <text evidence="1">Belongs to the sigma-70 factor family. ECF subfamily.</text>
</comment>
<feature type="domain" description="RNA polymerase sigma-70 region 2" evidence="5">
    <location>
        <begin position="19"/>
        <end position="85"/>
    </location>
</feature>
<keyword evidence="4" id="KW-0804">Transcription</keyword>
<evidence type="ECO:0000259" key="5">
    <source>
        <dbReference type="Pfam" id="PF04542"/>
    </source>
</evidence>
<dbReference type="SUPFAM" id="SSF88659">
    <property type="entry name" value="Sigma3 and sigma4 domains of RNA polymerase sigma factors"/>
    <property type="match status" value="1"/>
</dbReference>
<feature type="domain" description="RNA polymerase sigma factor 70 region 4 type 2" evidence="6">
    <location>
        <begin position="110"/>
        <end position="160"/>
    </location>
</feature>
<dbReference type="EMBL" id="FMAU01000003">
    <property type="protein sequence ID" value="SCC15518.1"/>
    <property type="molecule type" value="Genomic_DNA"/>
</dbReference>
<dbReference type="AlphaFoldDB" id="A0A0V8HGY0"/>
<proteinExistence type="inferred from homology"/>
<accession>A0A0V8HGY0</accession>
<dbReference type="PANTHER" id="PTHR43133">
    <property type="entry name" value="RNA POLYMERASE ECF-TYPE SIGMA FACTO"/>
    <property type="match status" value="1"/>
</dbReference>
<evidence type="ECO:0000313" key="8">
    <source>
        <dbReference type="Proteomes" id="UP000181997"/>
    </source>
</evidence>
<dbReference type="OrthoDB" id="9782703at2"/>
<evidence type="ECO:0000256" key="1">
    <source>
        <dbReference type="ARBA" id="ARBA00010641"/>
    </source>
</evidence>
<dbReference type="InterPro" id="IPR007627">
    <property type="entry name" value="RNA_pol_sigma70_r2"/>
</dbReference>
<dbReference type="Proteomes" id="UP000181997">
    <property type="component" value="Unassembled WGS sequence"/>
</dbReference>
<evidence type="ECO:0000313" key="7">
    <source>
        <dbReference type="EMBL" id="SCC15518.1"/>
    </source>
</evidence>
<dbReference type="NCBIfam" id="TIGR02937">
    <property type="entry name" value="sigma70-ECF"/>
    <property type="match status" value="1"/>
</dbReference>
<sequence>MDKLVRKAQKGDDKAFIKLFQLYEEDMYRMAFVYVKNEVDALDVVQETAYRAFKNIETIKKPKYVKTWLIRIAITCSLDLLKKNKNVVPLIPDYEQFMGAEADPLAAITLKEMIEKLNEEEKSTVLLRFYEGYSFKEIAETLSIPLGTAKSILYRAMGKMRKEYEGGEKDESYQAGDQ</sequence>
<evidence type="ECO:0000256" key="2">
    <source>
        <dbReference type="ARBA" id="ARBA00023015"/>
    </source>
</evidence>
<dbReference type="GO" id="GO:0006352">
    <property type="term" value="P:DNA-templated transcription initiation"/>
    <property type="evidence" value="ECO:0007669"/>
    <property type="project" value="InterPro"/>
</dbReference>
<dbReference type="InterPro" id="IPR013325">
    <property type="entry name" value="RNA_pol_sigma_r2"/>
</dbReference>
<dbReference type="Gene3D" id="1.10.10.10">
    <property type="entry name" value="Winged helix-like DNA-binding domain superfamily/Winged helix DNA-binding domain"/>
    <property type="match status" value="1"/>
</dbReference>
<dbReference type="Pfam" id="PF08281">
    <property type="entry name" value="Sigma70_r4_2"/>
    <property type="match status" value="1"/>
</dbReference>
<dbReference type="SUPFAM" id="SSF88946">
    <property type="entry name" value="Sigma2 domain of RNA polymerase sigma factors"/>
    <property type="match status" value="1"/>
</dbReference>
<dbReference type="RefSeq" id="WP_058298857.1">
    <property type="nucleotide sequence ID" value="NZ_FMAU01000003.1"/>
</dbReference>
<protein>
    <submittedName>
        <fullName evidence="7">RNA polymerase sigma-70 factor, ECF subfamily</fullName>
    </submittedName>
</protein>
<dbReference type="InterPro" id="IPR013324">
    <property type="entry name" value="RNA_pol_sigma_r3/r4-like"/>
</dbReference>
<dbReference type="InterPro" id="IPR013249">
    <property type="entry name" value="RNA_pol_sigma70_r4_t2"/>
</dbReference>
<keyword evidence="8" id="KW-1185">Reference proteome</keyword>
<dbReference type="Pfam" id="PF04542">
    <property type="entry name" value="Sigma70_r2"/>
    <property type="match status" value="1"/>
</dbReference>
<dbReference type="InterPro" id="IPR039425">
    <property type="entry name" value="RNA_pol_sigma-70-like"/>
</dbReference>
<dbReference type="InterPro" id="IPR014284">
    <property type="entry name" value="RNA_pol_sigma-70_dom"/>
</dbReference>
<dbReference type="CDD" id="cd06171">
    <property type="entry name" value="Sigma70_r4"/>
    <property type="match status" value="1"/>
</dbReference>
<reference evidence="8" key="1">
    <citation type="submission" date="2016-08" db="EMBL/GenBank/DDBJ databases">
        <authorList>
            <person name="Varghese N."/>
            <person name="Submissions Spin"/>
        </authorList>
    </citation>
    <scope>NUCLEOTIDE SEQUENCE [LARGE SCALE GENOMIC DNA]</scope>
    <source>
        <strain evidence="8">SGD-1123</strain>
    </source>
</reference>
<gene>
    <name evidence="7" type="ORF">GA0061094_2752</name>
</gene>
<keyword evidence="3" id="KW-0731">Sigma factor</keyword>
<dbReference type="InterPro" id="IPR036388">
    <property type="entry name" value="WH-like_DNA-bd_sf"/>
</dbReference>
<keyword evidence="2" id="KW-0805">Transcription regulation</keyword>
<evidence type="ECO:0000256" key="4">
    <source>
        <dbReference type="ARBA" id="ARBA00023163"/>
    </source>
</evidence>
<name>A0A0V8HGY0_9BACI</name>